<organism evidence="1 2">
    <name type="scientific">Acinetobacter haemolyticus ATCC 19194</name>
    <dbReference type="NCBI Taxonomy" id="707232"/>
    <lineage>
        <taxon>Bacteria</taxon>
        <taxon>Pseudomonadati</taxon>
        <taxon>Pseudomonadota</taxon>
        <taxon>Gammaproteobacteria</taxon>
        <taxon>Moraxellales</taxon>
        <taxon>Moraxellaceae</taxon>
        <taxon>Acinetobacter</taxon>
    </lineage>
</organism>
<dbReference type="Proteomes" id="UP000003085">
    <property type="component" value="Unassembled WGS sequence"/>
</dbReference>
<dbReference type="EMBL" id="ADMT01000175">
    <property type="protein sequence ID" value="EFF82516.1"/>
    <property type="molecule type" value="Genomic_DNA"/>
</dbReference>
<dbReference type="AlphaFoldDB" id="D4XQN0"/>
<sequence>MKDTQFFALHIKHPYNHVNKAGFLDLINWCSFTLNSRGSPFTSFNVVTLVFAIGFVAQRFEMQSAPN</sequence>
<evidence type="ECO:0000313" key="1">
    <source>
        <dbReference type="EMBL" id="EFF82516.1"/>
    </source>
</evidence>
<accession>D4XQN0</accession>
<evidence type="ECO:0000313" key="2">
    <source>
        <dbReference type="Proteomes" id="UP000003085"/>
    </source>
</evidence>
<name>D4XQN0_ACIHA</name>
<proteinExistence type="predicted"/>
<dbReference type="HOGENOM" id="CLU_2802604_0_0_6"/>
<protein>
    <submittedName>
        <fullName evidence="1">Uncharacterized protein</fullName>
    </submittedName>
</protein>
<gene>
    <name evidence="1" type="ORF">HMP0015_2022</name>
</gene>
<reference evidence="2" key="1">
    <citation type="submission" date="2010-03" db="EMBL/GenBank/DDBJ databases">
        <title>Complete sequence of Mobiluncus curtisii ATCC 43063.</title>
        <authorList>
            <person name="Muzny D."/>
            <person name="Qin X."/>
            <person name="Deng J."/>
            <person name="Jiang H."/>
            <person name="Liu Y."/>
            <person name="Qu J."/>
            <person name="Song X.-Z."/>
            <person name="Zhang L."/>
            <person name="Thornton R."/>
            <person name="Coyle M."/>
            <person name="Francisco L."/>
            <person name="Jackson L."/>
            <person name="Javaid M."/>
            <person name="Korchina V."/>
            <person name="Kovar C."/>
            <person name="Mata R."/>
            <person name="Mathew T."/>
            <person name="Ngo R."/>
            <person name="Nguyen L."/>
            <person name="Nguyen N."/>
            <person name="Okwuonu G."/>
            <person name="Ongeri F."/>
            <person name="Pham C."/>
            <person name="Simmons D."/>
            <person name="Wilczek-Boney K."/>
            <person name="Hale W."/>
            <person name="Jakkamsetti A."/>
            <person name="Pham P."/>
            <person name="Ruth R."/>
            <person name="San Lucas F."/>
            <person name="Warren J."/>
            <person name="Zhang J."/>
            <person name="Zhao Z."/>
            <person name="Zhou C."/>
            <person name="Zhu D."/>
            <person name="Lee S."/>
            <person name="Bess C."/>
            <person name="Blankenburg K."/>
            <person name="Forbes L."/>
            <person name="Fu Q."/>
            <person name="Gubbala S."/>
            <person name="Hirani K."/>
            <person name="Jayaseelan J.C."/>
            <person name="Lara F."/>
            <person name="Munidasa M."/>
            <person name="Palculict T."/>
            <person name="Patil S."/>
            <person name="Pu L.-L."/>
            <person name="Saada N."/>
            <person name="Tang L."/>
            <person name="Weissenberger G."/>
            <person name="Zhu Y."/>
            <person name="Hemphill L."/>
            <person name="Shang Y."/>
            <person name="Youmans B."/>
            <person name="Ayvaz T."/>
            <person name="Ross M."/>
            <person name="Santibanez J."/>
            <person name="Aqrawi P."/>
            <person name="Gross S."/>
            <person name="Joshi V."/>
            <person name="Fowler G."/>
            <person name="Nazareth L."/>
            <person name="Reid J."/>
            <person name="Worley K."/>
            <person name="Petrosino J."/>
            <person name="Highlander S."/>
            <person name="Gibbs R."/>
            <person name="Gibbs R."/>
        </authorList>
    </citation>
    <scope>NUCLEOTIDE SEQUENCE [LARGE SCALE GENOMIC DNA]</scope>
    <source>
        <strain evidence="2">ATCC 19194</strain>
    </source>
</reference>
<comment type="caution">
    <text evidence="1">The sequence shown here is derived from an EMBL/GenBank/DDBJ whole genome shotgun (WGS) entry which is preliminary data.</text>
</comment>